<evidence type="ECO:0000313" key="20">
    <source>
        <dbReference type="EMBL" id="PRW20622.1"/>
    </source>
</evidence>
<dbReference type="InterPro" id="IPR002628">
    <property type="entry name" value="PsbO"/>
</dbReference>
<keyword evidence="15 17" id="KW-0676">Redox-active center</keyword>
<dbReference type="OrthoDB" id="361797at2759"/>
<comment type="similarity">
    <text evidence="2 17">Belongs to the class-I pyridine nucleotide-disulfide oxidoreductase family.</text>
</comment>
<evidence type="ECO:0000256" key="5">
    <source>
        <dbReference type="ARBA" id="ARBA00022531"/>
    </source>
</evidence>
<evidence type="ECO:0000256" key="2">
    <source>
        <dbReference type="ARBA" id="ARBA00007532"/>
    </source>
</evidence>
<dbReference type="Gene3D" id="3.30.390.30">
    <property type="match status" value="1"/>
</dbReference>
<evidence type="ECO:0000256" key="7">
    <source>
        <dbReference type="ARBA" id="ARBA00022827"/>
    </source>
</evidence>
<dbReference type="GO" id="GO:0004148">
    <property type="term" value="F:dihydrolipoyl dehydrogenase (NADH) activity"/>
    <property type="evidence" value="ECO:0007669"/>
    <property type="project" value="UniProtKB-EC"/>
</dbReference>
<comment type="catalytic activity">
    <reaction evidence="17">
        <text>N(6)-[(R)-dihydrolipoyl]-L-lysyl-[protein] + NAD(+) = N(6)-[(R)-lipoyl]-L-lysyl-[protein] + NADH + H(+)</text>
        <dbReference type="Rhea" id="RHEA:15045"/>
        <dbReference type="Rhea" id="RHEA-COMP:10474"/>
        <dbReference type="Rhea" id="RHEA-COMP:10475"/>
        <dbReference type="ChEBI" id="CHEBI:15378"/>
        <dbReference type="ChEBI" id="CHEBI:57540"/>
        <dbReference type="ChEBI" id="CHEBI:57945"/>
        <dbReference type="ChEBI" id="CHEBI:83099"/>
        <dbReference type="ChEBI" id="CHEBI:83100"/>
        <dbReference type="EC" id="1.8.1.4"/>
    </reaction>
</comment>
<dbReference type="STRING" id="3076.A0A2P6TDB7"/>
<dbReference type="Pfam" id="PF01716">
    <property type="entry name" value="MSP"/>
    <property type="match status" value="1"/>
</dbReference>
<dbReference type="PROSITE" id="PS00076">
    <property type="entry name" value="PYRIDINE_REDOX_1"/>
    <property type="match status" value="1"/>
</dbReference>
<dbReference type="GO" id="GO:0005739">
    <property type="term" value="C:mitochondrion"/>
    <property type="evidence" value="ECO:0007669"/>
    <property type="project" value="TreeGrafter"/>
</dbReference>
<proteinExistence type="inferred from homology"/>
<protein>
    <recommendedName>
        <fullName evidence="4 17">Dihydrolipoyl dehydrogenase</fullName>
        <ecNumber evidence="4 17">1.8.1.4</ecNumber>
    </recommendedName>
</protein>
<evidence type="ECO:0000259" key="18">
    <source>
        <dbReference type="Pfam" id="PF02852"/>
    </source>
</evidence>
<keyword evidence="9 17" id="KW-0520">NAD</keyword>
<evidence type="ECO:0000313" key="21">
    <source>
        <dbReference type="Proteomes" id="UP000239899"/>
    </source>
</evidence>
<keyword evidence="10" id="KW-0793">Thylakoid</keyword>
<keyword evidence="5" id="KW-0602">Photosynthesis</keyword>
<comment type="cofactor">
    <cofactor evidence="17">
        <name>FAD</name>
        <dbReference type="ChEBI" id="CHEBI:57692"/>
    </cofactor>
    <text evidence="17">Binds 1 FAD per subunit.</text>
</comment>
<dbReference type="PRINTS" id="PR00411">
    <property type="entry name" value="PNDRDTASEI"/>
</dbReference>
<dbReference type="InterPro" id="IPR050151">
    <property type="entry name" value="Class-I_Pyr_Nuc-Dis_Oxidored"/>
</dbReference>
<evidence type="ECO:0000256" key="3">
    <source>
        <dbReference type="ARBA" id="ARBA00009838"/>
    </source>
</evidence>
<evidence type="ECO:0000256" key="17">
    <source>
        <dbReference type="RuleBase" id="RU003692"/>
    </source>
</evidence>
<dbReference type="GO" id="GO:0042549">
    <property type="term" value="P:photosystem II stabilization"/>
    <property type="evidence" value="ECO:0007669"/>
    <property type="project" value="InterPro"/>
</dbReference>
<evidence type="ECO:0000259" key="19">
    <source>
        <dbReference type="Pfam" id="PF07992"/>
    </source>
</evidence>
<dbReference type="SUPFAM" id="SSF51905">
    <property type="entry name" value="FAD/NAD(P)-binding domain"/>
    <property type="match status" value="1"/>
</dbReference>
<dbReference type="GO" id="GO:0010242">
    <property type="term" value="F:oxygen evolving activity"/>
    <property type="evidence" value="ECO:0007669"/>
    <property type="project" value="InterPro"/>
</dbReference>
<evidence type="ECO:0000256" key="10">
    <source>
        <dbReference type="ARBA" id="ARBA00023078"/>
    </source>
</evidence>
<gene>
    <name evidence="20" type="ORF">C2E21_8806</name>
</gene>
<dbReference type="NCBIfam" id="TIGR01350">
    <property type="entry name" value="lipoamide_DH"/>
    <property type="match status" value="1"/>
</dbReference>
<dbReference type="FunFam" id="3.50.50.60:FF:000025">
    <property type="entry name" value="Dihydrolipoyl dehydrogenase"/>
    <property type="match status" value="1"/>
</dbReference>
<dbReference type="InterPro" id="IPR011250">
    <property type="entry name" value="OMP/PagP_B-barrel"/>
</dbReference>
<evidence type="ECO:0000256" key="1">
    <source>
        <dbReference type="ARBA" id="ARBA00004370"/>
    </source>
</evidence>
<keyword evidence="6 17" id="KW-0285">Flavoprotein</keyword>
<dbReference type="AlphaFoldDB" id="A0A2P6TDB7"/>
<accession>A0A2P6TDB7</accession>
<keyword evidence="11" id="KW-0472">Membrane</keyword>
<dbReference type="InterPro" id="IPR036188">
    <property type="entry name" value="FAD/NAD-bd_sf"/>
</dbReference>
<dbReference type="EMBL" id="LHPG02000022">
    <property type="protein sequence ID" value="PRW20622.1"/>
    <property type="molecule type" value="Genomic_DNA"/>
</dbReference>
<dbReference type="PANTHER" id="PTHR22912:SF223">
    <property type="entry name" value="DIHYDROLIPOYL DEHYDROGENASE 1, MITOCHONDRIAL"/>
    <property type="match status" value="1"/>
</dbReference>
<dbReference type="Gene3D" id="3.30.2050.10">
    <property type="entry name" value="photosynthetic oxygen evolving center domain"/>
    <property type="match status" value="1"/>
</dbReference>
<evidence type="ECO:0000256" key="6">
    <source>
        <dbReference type="ARBA" id="ARBA00022630"/>
    </source>
</evidence>
<reference evidence="20 21" key="1">
    <citation type="journal article" date="2018" name="Plant J.">
        <title>Genome sequences of Chlorella sorokiniana UTEX 1602 and Micractinium conductrix SAG 241.80: implications to maltose excretion by a green alga.</title>
        <authorList>
            <person name="Arriola M.B."/>
            <person name="Velmurugan N."/>
            <person name="Zhang Y."/>
            <person name="Plunkett M.H."/>
            <person name="Hondzo H."/>
            <person name="Barney B.M."/>
        </authorList>
    </citation>
    <scope>NUCLEOTIDE SEQUENCE [LARGE SCALE GENOMIC DNA]</scope>
    <source>
        <strain evidence="21">UTEX 1602</strain>
    </source>
</reference>
<evidence type="ECO:0000256" key="12">
    <source>
        <dbReference type="ARBA" id="ARBA00023157"/>
    </source>
</evidence>
<comment type="caution">
    <text evidence="20">The sequence shown here is derived from an EMBL/GenBank/DDBJ whole genome shotgun (WGS) entry which is preliminary data.</text>
</comment>
<dbReference type="GO" id="GO:0050660">
    <property type="term" value="F:flavin adenine dinucleotide binding"/>
    <property type="evidence" value="ECO:0007669"/>
    <property type="project" value="InterPro"/>
</dbReference>
<evidence type="ECO:0000256" key="13">
    <source>
        <dbReference type="ARBA" id="ARBA00023211"/>
    </source>
</evidence>
<dbReference type="Gene3D" id="2.40.160.30">
    <property type="entry name" value="Photosystem II, cytochrome c-550 precursor"/>
    <property type="match status" value="1"/>
</dbReference>
<feature type="domain" description="Pyridine nucleotide-disulphide oxidoreductase dimerisation" evidence="18">
    <location>
        <begin position="669"/>
        <end position="778"/>
    </location>
</feature>
<keyword evidence="12" id="KW-1015">Disulfide bond</keyword>
<keyword evidence="21" id="KW-1185">Reference proteome</keyword>
<dbReference type="FunFam" id="3.50.50.60:FF:000001">
    <property type="entry name" value="Dihydrolipoyl dehydrogenase, mitochondrial"/>
    <property type="match status" value="1"/>
</dbReference>
<evidence type="ECO:0000256" key="16">
    <source>
        <dbReference type="ARBA" id="ARBA00060385"/>
    </source>
</evidence>
<keyword evidence="7 17" id="KW-0274">FAD</keyword>
<dbReference type="GO" id="GO:0045333">
    <property type="term" value="P:cellular respiration"/>
    <property type="evidence" value="ECO:0007669"/>
    <property type="project" value="UniProtKB-ARBA"/>
</dbReference>
<comment type="miscellaneous">
    <text evidence="17">The active site is a redox-active disulfide bond.</text>
</comment>
<comment type="similarity">
    <text evidence="3">Belongs to the PsbO family.</text>
</comment>
<dbReference type="InterPro" id="IPR012999">
    <property type="entry name" value="Pyr_OxRdtase_I_AS"/>
</dbReference>
<dbReference type="GO" id="GO:0006103">
    <property type="term" value="P:2-oxoglutarate metabolic process"/>
    <property type="evidence" value="ECO:0007669"/>
    <property type="project" value="TreeGrafter"/>
</dbReference>
<evidence type="ECO:0000256" key="11">
    <source>
        <dbReference type="ARBA" id="ARBA00023136"/>
    </source>
</evidence>
<sequence>MQATLSCKPAARSGAVSRASRRCVVVCQAADGAKKAGALAASLLVAGSANALTFDQLQGLTYLQVKGTGIANTCPTLDSGSSNVKDLKPGTYKLGKFCMEPTSFTVKEESQFKGGDAEFVPTKLMTRLTYTLDEMSGQFKVDGSGNVELKETDGIDYAPVTVQLPGGERVPFLFSVKELDAKGNADGFGGEFVVPSYRGATFLDPKGRGAATGYDTAVALPAAGDDEEYLKENIKSAGAMKGQAVFSIAKVDAATGEIAGVFESVQPSDTDLGAKAPKDVKIIGLWYAQLSNMSRLAWAVCGRRRLVERLGLRGFATAAASEQKDVVIIGGGPGGYVAAIKAAQLGLSVACVEGRGTLGGTCLNVGCIPSKALLQSSHMYAEAKHAFQKHGVLVEGVTVDVAAMQRQKASAVEGLTKGIEGLFKKNKVQYVQGWGKLRSATEVEVSTADGATTTLGAKNIIIATGSEVTPLPGVPVDERRIVSSTGALSLESVPKSLVVIGGGYIGLELGSVWSRLGAEVTVIEFLDNIVPSMDGEVRRAFQRSLQKQGMKFKLGTKVANAEATTEGVNLTLQPSKGNGSPELMSADVVLVSTGRRPYTQGLNLEGVGVVTDKRGCITVDKHFQTSVPGIFAIGDVIPGPMLAHKAEEDGVACVELLAGRSGHVNYDTVPSIVYTWPEVASVGKTEEQVKADGLAYKVGKFSFMANSRARSVDDTEGLVKFIADAKTDKILGVHIMGPNAGELIGECVLAMEYGASAEDIARTCHGHPTLSEAVKEAAMAAAWGKPIHS</sequence>
<evidence type="ECO:0000256" key="8">
    <source>
        <dbReference type="ARBA" id="ARBA00023002"/>
    </source>
</evidence>
<keyword evidence="8 17" id="KW-0560">Oxidoreductase</keyword>
<evidence type="ECO:0000256" key="9">
    <source>
        <dbReference type="ARBA" id="ARBA00023027"/>
    </source>
</evidence>
<dbReference type="GO" id="GO:0010207">
    <property type="term" value="P:photosystem II assembly"/>
    <property type="evidence" value="ECO:0007669"/>
    <property type="project" value="InterPro"/>
</dbReference>
<dbReference type="EC" id="1.8.1.4" evidence="4 17"/>
<dbReference type="InterPro" id="IPR023753">
    <property type="entry name" value="FAD/NAD-binding_dom"/>
</dbReference>
<evidence type="ECO:0000256" key="4">
    <source>
        <dbReference type="ARBA" id="ARBA00012608"/>
    </source>
</evidence>
<dbReference type="InterPro" id="IPR004099">
    <property type="entry name" value="Pyr_nucl-diS_OxRdtase_dimer"/>
</dbReference>
<comment type="subcellular location">
    <subcellularLocation>
        <location evidence="1">Membrane</location>
    </subcellularLocation>
    <subcellularLocation>
        <location evidence="16">Thylakoid</location>
    </subcellularLocation>
</comment>
<dbReference type="GO" id="GO:0009654">
    <property type="term" value="C:photosystem II oxygen evolving complex"/>
    <property type="evidence" value="ECO:0007669"/>
    <property type="project" value="InterPro"/>
</dbReference>
<organism evidence="20 21">
    <name type="scientific">Chlorella sorokiniana</name>
    <name type="common">Freshwater green alga</name>
    <dbReference type="NCBI Taxonomy" id="3076"/>
    <lineage>
        <taxon>Eukaryota</taxon>
        <taxon>Viridiplantae</taxon>
        <taxon>Chlorophyta</taxon>
        <taxon>core chlorophytes</taxon>
        <taxon>Trebouxiophyceae</taxon>
        <taxon>Chlorellales</taxon>
        <taxon>Chlorellaceae</taxon>
        <taxon>Chlorella clade</taxon>
        <taxon>Chlorella</taxon>
    </lineage>
</organism>
<evidence type="ECO:0000256" key="15">
    <source>
        <dbReference type="ARBA" id="ARBA00023284"/>
    </source>
</evidence>
<dbReference type="PANTHER" id="PTHR22912">
    <property type="entry name" value="DISULFIDE OXIDOREDUCTASE"/>
    <property type="match status" value="1"/>
</dbReference>
<name>A0A2P6TDB7_CHLSO</name>
<dbReference type="Gene3D" id="3.50.50.60">
    <property type="entry name" value="FAD/NAD(P)-binding domain"/>
    <property type="match status" value="2"/>
</dbReference>
<dbReference type="Proteomes" id="UP000239899">
    <property type="component" value="Unassembled WGS sequence"/>
</dbReference>
<feature type="domain" description="FAD/NAD(P)-binding" evidence="19">
    <location>
        <begin position="324"/>
        <end position="650"/>
    </location>
</feature>
<dbReference type="Pfam" id="PF02852">
    <property type="entry name" value="Pyr_redox_dim"/>
    <property type="match status" value="1"/>
</dbReference>
<dbReference type="InterPro" id="IPR016156">
    <property type="entry name" value="FAD/NAD-linked_Rdtase_dimer_sf"/>
</dbReference>
<dbReference type="SUPFAM" id="SSF56925">
    <property type="entry name" value="OMPA-like"/>
    <property type="match status" value="1"/>
</dbReference>
<keyword evidence="13" id="KW-0464">Manganese</keyword>
<keyword evidence="14" id="KW-0604">Photosystem II</keyword>
<dbReference type="InterPro" id="IPR006258">
    <property type="entry name" value="Lipoamide_DH"/>
</dbReference>
<dbReference type="PRINTS" id="PR00368">
    <property type="entry name" value="FADPNR"/>
</dbReference>
<dbReference type="Pfam" id="PF07992">
    <property type="entry name" value="Pyr_redox_2"/>
    <property type="match status" value="1"/>
</dbReference>
<dbReference type="FunFam" id="3.30.2050.10:FF:000001">
    <property type="entry name" value="Oxygen-evolving enhancer protein 1, chloroplastic"/>
    <property type="match status" value="1"/>
</dbReference>
<dbReference type="FunFam" id="3.30.390.30:FF:000001">
    <property type="entry name" value="Dihydrolipoyl dehydrogenase"/>
    <property type="match status" value="1"/>
</dbReference>
<dbReference type="GO" id="GO:0045252">
    <property type="term" value="C:oxoglutarate dehydrogenase complex"/>
    <property type="evidence" value="ECO:0007669"/>
    <property type="project" value="TreeGrafter"/>
</dbReference>
<dbReference type="GO" id="GO:0045254">
    <property type="term" value="C:pyruvate dehydrogenase complex"/>
    <property type="evidence" value="ECO:0007669"/>
    <property type="project" value="UniProtKB-ARBA"/>
</dbReference>
<dbReference type="SUPFAM" id="SSF55424">
    <property type="entry name" value="FAD/NAD-linked reductases, dimerisation (C-terminal) domain"/>
    <property type="match status" value="1"/>
</dbReference>
<evidence type="ECO:0000256" key="14">
    <source>
        <dbReference type="ARBA" id="ARBA00023276"/>
    </source>
</evidence>